<organism evidence="4 5">
    <name type="scientific">Cristinia sonorae</name>
    <dbReference type="NCBI Taxonomy" id="1940300"/>
    <lineage>
        <taxon>Eukaryota</taxon>
        <taxon>Fungi</taxon>
        <taxon>Dikarya</taxon>
        <taxon>Basidiomycota</taxon>
        <taxon>Agaricomycotina</taxon>
        <taxon>Agaricomycetes</taxon>
        <taxon>Agaricomycetidae</taxon>
        <taxon>Agaricales</taxon>
        <taxon>Pleurotineae</taxon>
        <taxon>Stephanosporaceae</taxon>
        <taxon>Cristinia</taxon>
    </lineage>
</organism>
<reference evidence="4" key="1">
    <citation type="journal article" date="2021" name="New Phytol.">
        <title>Evolutionary innovations through gain and loss of genes in the ectomycorrhizal Boletales.</title>
        <authorList>
            <person name="Wu G."/>
            <person name="Miyauchi S."/>
            <person name="Morin E."/>
            <person name="Kuo A."/>
            <person name="Drula E."/>
            <person name="Varga T."/>
            <person name="Kohler A."/>
            <person name="Feng B."/>
            <person name="Cao Y."/>
            <person name="Lipzen A."/>
            <person name="Daum C."/>
            <person name="Hundley H."/>
            <person name="Pangilinan J."/>
            <person name="Johnson J."/>
            <person name="Barry K."/>
            <person name="LaButti K."/>
            <person name="Ng V."/>
            <person name="Ahrendt S."/>
            <person name="Min B."/>
            <person name="Choi I.G."/>
            <person name="Park H."/>
            <person name="Plett J.M."/>
            <person name="Magnuson J."/>
            <person name="Spatafora J.W."/>
            <person name="Nagy L.G."/>
            <person name="Henrissat B."/>
            <person name="Grigoriev I.V."/>
            <person name="Yang Z.L."/>
            <person name="Xu J."/>
            <person name="Martin F.M."/>
        </authorList>
    </citation>
    <scope>NUCLEOTIDE SEQUENCE</scope>
    <source>
        <strain evidence="4">KKN 215</strain>
    </source>
</reference>
<feature type="repeat" description="TPR" evidence="3">
    <location>
        <begin position="15"/>
        <end position="48"/>
    </location>
</feature>
<proteinExistence type="predicted"/>
<comment type="caution">
    <text evidence="4">The sequence shown here is derived from an EMBL/GenBank/DDBJ whole genome shotgun (WGS) entry which is preliminary data.</text>
</comment>
<evidence type="ECO:0000256" key="3">
    <source>
        <dbReference type="PROSITE-ProRule" id="PRU00339"/>
    </source>
</evidence>
<dbReference type="OrthoDB" id="2423701at2759"/>
<evidence type="ECO:0000313" key="5">
    <source>
        <dbReference type="Proteomes" id="UP000813824"/>
    </source>
</evidence>
<dbReference type="GO" id="GO:0060090">
    <property type="term" value="F:molecular adaptor activity"/>
    <property type="evidence" value="ECO:0007669"/>
    <property type="project" value="TreeGrafter"/>
</dbReference>
<name>A0A8K0XL96_9AGAR</name>
<dbReference type="EMBL" id="JAEVFJ010000042">
    <property type="protein sequence ID" value="KAH8086654.1"/>
    <property type="molecule type" value="Genomic_DNA"/>
</dbReference>
<dbReference type="InterPro" id="IPR047150">
    <property type="entry name" value="SGT"/>
</dbReference>
<dbReference type="InterPro" id="IPR019734">
    <property type="entry name" value="TPR_rpt"/>
</dbReference>
<dbReference type="InterPro" id="IPR011990">
    <property type="entry name" value="TPR-like_helical_dom_sf"/>
</dbReference>
<sequence length="559" mass="63027">MSESDQAQNPNQNLAAKLKEEGNTFFLNKDYQAAYDKYSKALKIDDSNAILYANRAACCQNLHRFLDAATDGKRATEIDPLYPKAWARLAAAQASLDHNTESVKNWKRAIEALPVENLTAAELKQKTSYQSELKAVERKIRKPHDTTSHQFIMEIDKFPWKRAEKFDKELEGQGVNMQNTGSSGNVILAAYLDWSKGMDRIKQQRRVQVSPNSGYWTGAGGAIALLVSAILRDVRVFHTIDADWEETYTRQVQLEAQTVGAWFDIGPEQMKTVVLERLRTEPWDGVRKSMALTIRVWIMRGFMGQLMKREHSVGVGFIGQALEFLRWGAETWKDVSYDDKGGMFHPSMIRGVHHVYIHVLRSAVSHDSKTFSADKLQQEAEDLIKDCDSPVQVVTEGADAGFILSFTKYPRAMALSSIGFCYEIKAGRLVEDIGPGGITEAQSTALIQYLFKAVQYYIDSASSYPADDELHLWNLSCALKCAWQARAPLSTTFLITEGIRRALPDVNRIWEHASISTQGAPQFRFALQMEQMFREKIAEGSLSETSQVAPDYFKDVEGY</sequence>
<evidence type="ECO:0000313" key="4">
    <source>
        <dbReference type="EMBL" id="KAH8086654.1"/>
    </source>
</evidence>
<protein>
    <submittedName>
        <fullName evidence="4">Uncharacterized protein</fullName>
    </submittedName>
</protein>
<dbReference type="Proteomes" id="UP000813824">
    <property type="component" value="Unassembled WGS sequence"/>
</dbReference>
<evidence type="ECO:0000256" key="2">
    <source>
        <dbReference type="ARBA" id="ARBA00022803"/>
    </source>
</evidence>
<dbReference type="Gene3D" id="1.25.40.10">
    <property type="entry name" value="Tetratricopeptide repeat domain"/>
    <property type="match status" value="1"/>
</dbReference>
<accession>A0A8K0XL96</accession>
<dbReference type="PANTHER" id="PTHR45831:SF2">
    <property type="entry name" value="LD24721P"/>
    <property type="match status" value="1"/>
</dbReference>
<gene>
    <name evidence="4" type="ORF">BXZ70DRAFT_956427</name>
</gene>
<keyword evidence="5" id="KW-1185">Reference proteome</keyword>
<dbReference type="AlphaFoldDB" id="A0A8K0XL96"/>
<dbReference type="PANTHER" id="PTHR45831">
    <property type="entry name" value="LD24721P"/>
    <property type="match status" value="1"/>
</dbReference>
<dbReference type="GO" id="GO:0072380">
    <property type="term" value="C:TRC complex"/>
    <property type="evidence" value="ECO:0007669"/>
    <property type="project" value="TreeGrafter"/>
</dbReference>
<dbReference type="GO" id="GO:0006620">
    <property type="term" value="P:post-translational protein targeting to endoplasmic reticulum membrane"/>
    <property type="evidence" value="ECO:0007669"/>
    <property type="project" value="TreeGrafter"/>
</dbReference>
<dbReference type="SMART" id="SM00028">
    <property type="entry name" value="TPR"/>
    <property type="match status" value="3"/>
</dbReference>
<dbReference type="SUPFAM" id="SSF48452">
    <property type="entry name" value="TPR-like"/>
    <property type="match status" value="1"/>
</dbReference>
<dbReference type="GO" id="GO:0016020">
    <property type="term" value="C:membrane"/>
    <property type="evidence" value="ECO:0007669"/>
    <property type="project" value="TreeGrafter"/>
</dbReference>
<evidence type="ECO:0000256" key="1">
    <source>
        <dbReference type="ARBA" id="ARBA00022737"/>
    </source>
</evidence>
<keyword evidence="1" id="KW-0677">Repeat</keyword>
<keyword evidence="2 3" id="KW-0802">TPR repeat</keyword>
<dbReference type="PROSITE" id="PS50005">
    <property type="entry name" value="TPR"/>
    <property type="match status" value="1"/>
</dbReference>